<name>A0A6J2T5J0_DROLE</name>
<keyword evidence="9 13" id="KW-0472">Membrane</keyword>
<keyword evidence="8 12" id="KW-0406">Ion transport</keyword>
<dbReference type="GO" id="GO:0015280">
    <property type="term" value="F:ligand-gated sodium channel activity"/>
    <property type="evidence" value="ECO:0007669"/>
    <property type="project" value="TreeGrafter"/>
</dbReference>
<proteinExistence type="inferred from homology"/>
<evidence type="ECO:0000256" key="11">
    <source>
        <dbReference type="ARBA" id="ARBA00023303"/>
    </source>
</evidence>
<dbReference type="AlphaFoldDB" id="A0A6J2T5J0"/>
<evidence type="ECO:0000256" key="4">
    <source>
        <dbReference type="ARBA" id="ARBA00022461"/>
    </source>
</evidence>
<dbReference type="RefSeq" id="XP_030370388.1">
    <property type="nucleotide sequence ID" value="XM_030514528.1"/>
</dbReference>
<evidence type="ECO:0000256" key="9">
    <source>
        <dbReference type="ARBA" id="ARBA00023136"/>
    </source>
</evidence>
<evidence type="ECO:0000256" key="7">
    <source>
        <dbReference type="ARBA" id="ARBA00023053"/>
    </source>
</evidence>
<evidence type="ECO:0000256" key="12">
    <source>
        <dbReference type="RuleBase" id="RU000679"/>
    </source>
</evidence>
<evidence type="ECO:0000256" key="8">
    <source>
        <dbReference type="ARBA" id="ARBA00023065"/>
    </source>
</evidence>
<keyword evidence="3 12" id="KW-0813">Transport</keyword>
<dbReference type="InterPro" id="IPR001873">
    <property type="entry name" value="ENaC"/>
</dbReference>
<evidence type="ECO:0000256" key="10">
    <source>
        <dbReference type="ARBA" id="ARBA00023201"/>
    </source>
</evidence>
<evidence type="ECO:0000256" key="3">
    <source>
        <dbReference type="ARBA" id="ARBA00022448"/>
    </source>
</evidence>
<dbReference type="PROSITE" id="PS01206">
    <property type="entry name" value="ASC"/>
    <property type="match status" value="1"/>
</dbReference>
<dbReference type="GeneID" id="115621009"/>
<dbReference type="InterPro" id="IPR020903">
    <property type="entry name" value="ENaC_CS"/>
</dbReference>
<evidence type="ECO:0000256" key="2">
    <source>
        <dbReference type="ARBA" id="ARBA00007193"/>
    </source>
</evidence>
<evidence type="ECO:0000256" key="6">
    <source>
        <dbReference type="ARBA" id="ARBA00022989"/>
    </source>
</evidence>
<protein>
    <submittedName>
        <fullName evidence="15">Uncharacterized protein LOC115621009</fullName>
    </submittedName>
</protein>
<sequence>MTGQERTIDMESNTNFQTLLDLFGTWENETFYDTRRIMKMLAPECKHLILKCSLANVNIPCFSKLAFQESLNPWGPCCTFNTKNSLKKRHFKNRLASSELGLTVVLNSSQDDYFTPVLNTNGYIVIVHDSENYASVASSNAVEVHPGQNEESFLMIYARVVETDPSLDSFSAMNRRCYFDNEAPNPEQLLASIYTFPNCITRCRIRSMVALCRCLPFYMPWRLVENQDGVVYCTLNHIPCLRQYNFKWTNVLIERKAVPGLEREMEEALYCPQCLPSCNDVQYSVSLHSLPIDNYLVTFANKSESNSDISLLRVYFGDPYAHLYIRLLNNAWFEVFTTKPPPRLVVGRAAWWIPAPVPSLDGGDETGSTEEEDTQKLSFAAELKDLLHNLSFHCYGKLVEQGRRISERFFWLIFHTTALSVLIAFLCDTYTSEKKALVTTLYDPLYPIRNVEFPTVSVCTINRISSRAVVRYAQDLSDKDPSHRNVSYFIEELRAFGFLYYRLDKMDDYERALRFQGFLDTYDVEPQDLFFNTRSRMHALTPNCSETFVSCRLAGEPFNCLKHFKEMLTGNGFCCTFNFEFGYTKKSRFRRGFFGAELGLVLTLKSAPSDNFFKLYSPDGFLHNYPDYFSGGVADRFAPLGHTTLLPIRPKIFETVPEARCMNPEVRNCLFKDEMPRMFKKTYSFSKCISICRARSVLSLCECVPFNVPQNYFGGVMGRVYCTLQHVECIQRYEFKWLNVITRHADVPGLEHEMEDALYCPGCLPSCTETRYKVRGAMMLALSSSYKPMGYIDGNNVYDHGNGNGNDSSTGNGNGGGDGNGTELAVVRIYFAQTHIQYFRQIIKNAWYETFSTIGNICSIIAGFSLIGICELLFFLAKQLWHACKTELKAECHHVSTNGFRRARQQEQQQPEKMELLILP</sequence>
<dbReference type="Pfam" id="PF00858">
    <property type="entry name" value="ASC"/>
    <property type="match status" value="2"/>
</dbReference>
<comment type="subcellular location">
    <subcellularLocation>
        <location evidence="1">Membrane</location>
        <topology evidence="1">Multi-pass membrane protein</topology>
    </subcellularLocation>
</comment>
<dbReference type="Proteomes" id="UP000504634">
    <property type="component" value="Unplaced"/>
</dbReference>
<keyword evidence="7" id="KW-0915">Sodium</keyword>
<evidence type="ECO:0000256" key="1">
    <source>
        <dbReference type="ARBA" id="ARBA00004141"/>
    </source>
</evidence>
<keyword evidence="11 12" id="KW-0407">Ion channel</keyword>
<dbReference type="PANTHER" id="PTHR11690">
    <property type="entry name" value="AMILORIDE-SENSITIVE SODIUM CHANNEL-RELATED"/>
    <property type="match status" value="1"/>
</dbReference>
<comment type="similarity">
    <text evidence="2 12">Belongs to the amiloride-sensitive sodium channel (TC 1.A.6) family.</text>
</comment>
<accession>A0A6J2T5J0</accession>
<keyword evidence="14" id="KW-1185">Reference proteome</keyword>
<keyword evidence="10 12" id="KW-0739">Sodium transport</keyword>
<feature type="transmembrane region" description="Helical" evidence="13">
    <location>
        <begin position="854"/>
        <end position="876"/>
    </location>
</feature>
<evidence type="ECO:0000313" key="15">
    <source>
        <dbReference type="RefSeq" id="XP_030370388.1"/>
    </source>
</evidence>
<evidence type="ECO:0000256" key="13">
    <source>
        <dbReference type="SAM" id="Phobius"/>
    </source>
</evidence>
<reference evidence="15" key="1">
    <citation type="submission" date="2025-08" db="UniProtKB">
        <authorList>
            <consortium name="RefSeq"/>
        </authorList>
    </citation>
    <scope>IDENTIFICATION</scope>
    <source>
        <strain evidence="15">11010-0011.00</strain>
        <tissue evidence="15">Whole body</tissue>
    </source>
</reference>
<evidence type="ECO:0000313" key="14">
    <source>
        <dbReference type="Proteomes" id="UP000504634"/>
    </source>
</evidence>
<dbReference type="GO" id="GO:0005886">
    <property type="term" value="C:plasma membrane"/>
    <property type="evidence" value="ECO:0007669"/>
    <property type="project" value="TreeGrafter"/>
</dbReference>
<dbReference type="Gene3D" id="2.60.470.10">
    <property type="entry name" value="Acid-sensing ion channels like domains"/>
    <property type="match status" value="2"/>
</dbReference>
<keyword evidence="6 13" id="KW-1133">Transmembrane helix</keyword>
<gene>
    <name evidence="15" type="primary">LOC115621009</name>
</gene>
<organism evidence="14 15">
    <name type="scientific">Drosophila lebanonensis</name>
    <name type="common">Fruit fly</name>
    <name type="synonym">Scaptodrosophila lebanonensis</name>
    <dbReference type="NCBI Taxonomy" id="7225"/>
    <lineage>
        <taxon>Eukaryota</taxon>
        <taxon>Metazoa</taxon>
        <taxon>Ecdysozoa</taxon>
        <taxon>Arthropoda</taxon>
        <taxon>Hexapoda</taxon>
        <taxon>Insecta</taxon>
        <taxon>Pterygota</taxon>
        <taxon>Neoptera</taxon>
        <taxon>Endopterygota</taxon>
        <taxon>Diptera</taxon>
        <taxon>Brachycera</taxon>
        <taxon>Muscomorpha</taxon>
        <taxon>Ephydroidea</taxon>
        <taxon>Drosophilidae</taxon>
        <taxon>Scaptodrosophila</taxon>
    </lineage>
</organism>
<dbReference type="OrthoDB" id="6436100at2759"/>
<dbReference type="PANTHER" id="PTHR11690:SF253">
    <property type="entry name" value="PICKPOCKET 18-RELATED"/>
    <property type="match status" value="1"/>
</dbReference>
<keyword evidence="4 12" id="KW-0894">Sodium channel</keyword>
<keyword evidence="5 12" id="KW-0812">Transmembrane</keyword>
<evidence type="ECO:0000256" key="5">
    <source>
        <dbReference type="ARBA" id="ARBA00022692"/>
    </source>
</evidence>